<dbReference type="PANTHER" id="PTHR43735">
    <property type="entry name" value="APOPTOSIS-INDUCING FACTOR 1"/>
    <property type="match status" value="1"/>
</dbReference>
<evidence type="ECO:0000313" key="6">
    <source>
        <dbReference type="EMBL" id="KFA67760.1"/>
    </source>
</evidence>
<evidence type="ECO:0000313" key="7">
    <source>
        <dbReference type="Proteomes" id="UP000028524"/>
    </source>
</evidence>
<dbReference type="OrthoDB" id="202203at2759"/>
<keyword evidence="2" id="KW-0285">Flavoprotein</keyword>
<evidence type="ECO:0000256" key="4">
    <source>
        <dbReference type="ARBA" id="ARBA00023002"/>
    </source>
</evidence>
<feature type="domain" description="FAD/NAD(P)-binding" evidence="5">
    <location>
        <begin position="4"/>
        <end position="291"/>
    </location>
</feature>
<evidence type="ECO:0000256" key="2">
    <source>
        <dbReference type="ARBA" id="ARBA00022630"/>
    </source>
</evidence>
<protein>
    <recommendedName>
        <fullName evidence="5">FAD/NAD(P)-binding domain-containing protein</fullName>
    </recommendedName>
</protein>
<dbReference type="PRINTS" id="PR00411">
    <property type="entry name" value="PNDRDTASEI"/>
</dbReference>
<dbReference type="GO" id="GO:0004174">
    <property type="term" value="F:electron-transferring-flavoprotein dehydrogenase activity"/>
    <property type="evidence" value="ECO:0007669"/>
    <property type="project" value="TreeGrafter"/>
</dbReference>
<sequence length="372" mass="39232">MGKTVVVLGGSYAGLGVAHRLLKYTLPRVKDLKIVLISKNSHLYWNIASVRAIVPGAVKEDELLQAIEPGFAQYPRENAEFVIGAATGVDAASKTVKVATAAGDRDVPYDYLVIATGTDSADKLMPWKAAGTHDEILSSLHQTAQRVDAASHIVVAGAGPTGVEVVGELGHAYKGQKTIVLLSGSAELVNGDSIGRSVERELAKLGVDVRKGVKAMASEALPDGTTAVTLSSGDTITTDLYLATTGMVPNSGFLPPKWLTERGFVDVDDEFRVKAAKDTWALGDIVCRPSAAWVHVDPHSAGIAKNIEAALSDKPQQAVKGMPVDAIICTTGRDRGVGRVSFVPIPSLVCWALKGRTLSIEKASGYITGKHF</sequence>
<dbReference type="Proteomes" id="UP000028524">
    <property type="component" value="Unassembled WGS sequence"/>
</dbReference>
<keyword evidence="7" id="KW-1185">Reference proteome</keyword>
<dbReference type="Gene3D" id="3.50.50.100">
    <property type="match status" value="1"/>
</dbReference>
<name>A0A084QUX5_STAC4</name>
<dbReference type="EMBL" id="KL660108">
    <property type="protein sequence ID" value="KFA67760.1"/>
    <property type="molecule type" value="Genomic_DNA"/>
</dbReference>
<evidence type="ECO:0000256" key="3">
    <source>
        <dbReference type="ARBA" id="ARBA00022827"/>
    </source>
</evidence>
<dbReference type="PRINTS" id="PR00368">
    <property type="entry name" value="FADPNR"/>
</dbReference>
<dbReference type="STRING" id="1283841.A0A084QUX5"/>
<accession>A0A084QUX5</accession>
<dbReference type="GO" id="GO:0005737">
    <property type="term" value="C:cytoplasm"/>
    <property type="evidence" value="ECO:0007669"/>
    <property type="project" value="TreeGrafter"/>
</dbReference>
<dbReference type="HOGENOM" id="CLU_019845_6_2_1"/>
<reference evidence="6 7" key="1">
    <citation type="journal article" date="2014" name="BMC Genomics">
        <title>Comparative genome sequencing reveals chemotype-specific gene clusters in the toxigenic black mold Stachybotrys.</title>
        <authorList>
            <person name="Semeiks J."/>
            <person name="Borek D."/>
            <person name="Otwinowski Z."/>
            <person name="Grishin N.V."/>
        </authorList>
    </citation>
    <scope>NUCLEOTIDE SEQUENCE [LARGE SCALE GENOMIC DNA]</scope>
    <source>
        <strain evidence="6 7">IBT 40285</strain>
    </source>
</reference>
<organism evidence="6 7">
    <name type="scientific">Stachybotrys chlorohalonatus (strain IBT 40285)</name>
    <dbReference type="NCBI Taxonomy" id="1283841"/>
    <lineage>
        <taxon>Eukaryota</taxon>
        <taxon>Fungi</taxon>
        <taxon>Dikarya</taxon>
        <taxon>Ascomycota</taxon>
        <taxon>Pezizomycotina</taxon>
        <taxon>Sordariomycetes</taxon>
        <taxon>Hypocreomycetidae</taxon>
        <taxon>Hypocreales</taxon>
        <taxon>Stachybotryaceae</taxon>
        <taxon>Stachybotrys</taxon>
    </lineage>
</organism>
<dbReference type="InParanoid" id="A0A084QUX5"/>
<gene>
    <name evidence="6" type="ORF">S40285_00915</name>
</gene>
<proteinExistence type="inferred from homology"/>
<dbReference type="PANTHER" id="PTHR43735:SF3">
    <property type="entry name" value="FERROPTOSIS SUPPRESSOR PROTEIN 1"/>
    <property type="match status" value="1"/>
</dbReference>
<dbReference type="FunCoup" id="A0A084QUX5">
    <property type="interactions" value="375"/>
</dbReference>
<dbReference type="InterPro" id="IPR036188">
    <property type="entry name" value="FAD/NAD-bd_sf"/>
</dbReference>
<dbReference type="Pfam" id="PF07992">
    <property type="entry name" value="Pyr_redox_2"/>
    <property type="match status" value="1"/>
</dbReference>
<keyword evidence="4" id="KW-0560">Oxidoreductase</keyword>
<dbReference type="InterPro" id="IPR023753">
    <property type="entry name" value="FAD/NAD-binding_dom"/>
</dbReference>
<comment type="similarity">
    <text evidence="1">Belongs to the FAD-dependent oxidoreductase family.</text>
</comment>
<keyword evidence="3" id="KW-0274">FAD</keyword>
<evidence type="ECO:0000259" key="5">
    <source>
        <dbReference type="Pfam" id="PF07992"/>
    </source>
</evidence>
<dbReference type="SUPFAM" id="SSF51905">
    <property type="entry name" value="FAD/NAD(P)-binding domain"/>
    <property type="match status" value="1"/>
</dbReference>
<dbReference type="OMA" id="MAVTHQL"/>
<dbReference type="GO" id="GO:0050660">
    <property type="term" value="F:flavin adenine dinucleotide binding"/>
    <property type="evidence" value="ECO:0007669"/>
    <property type="project" value="TreeGrafter"/>
</dbReference>
<evidence type="ECO:0000256" key="1">
    <source>
        <dbReference type="ARBA" id="ARBA00006442"/>
    </source>
</evidence>
<dbReference type="AlphaFoldDB" id="A0A084QUX5"/>